<name>A0A2P6TQS3_CHLSO</name>
<evidence type="ECO:0000259" key="4">
    <source>
        <dbReference type="Pfam" id="PF02275"/>
    </source>
</evidence>
<dbReference type="Pfam" id="PF02275">
    <property type="entry name" value="CBAH"/>
    <property type="match status" value="1"/>
</dbReference>
<feature type="domain" description="Choloylglycine hydrolase/NAAA C-terminal" evidence="4">
    <location>
        <begin position="24"/>
        <end position="255"/>
    </location>
</feature>
<keyword evidence="2 5" id="KW-0378">Hydrolase</keyword>
<dbReference type="InterPro" id="IPR029132">
    <property type="entry name" value="CBAH/NAAA_C"/>
</dbReference>
<feature type="signal peptide" evidence="3">
    <location>
        <begin position="1"/>
        <end position="23"/>
    </location>
</feature>
<comment type="caution">
    <text evidence="5">The sequence shown here is derived from an EMBL/GenBank/DDBJ whole genome shotgun (WGS) entry which is preliminary data.</text>
</comment>
<dbReference type="AlphaFoldDB" id="A0A2P6TQS3"/>
<dbReference type="SUPFAM" id="SSF56235">
    <property type="entry name" value="N-terminal nucleophile aminohydrolases (Ntn hydrolases)"/>
    <property type="match status" value="1"/>
</dbReference>
<comment type="similarity">
    <text evidence="1">Belongs to the peptidase C59 family.</text>
</comment>
<keyword evidence="3" id="KW-0732">Signal</keyword>
<keyword evidence="6" id="KW-1185">Reference proteome</keyword>
<evidence type="ECO:0000313" key="5">
    <source>
        <dbReference type="EMBL" id="PRW56422.1"/>
    </source>
</evidence>
<organism evidence="5 6">
    <name type="scientific">Chlorella sorokiniana</name>
    <name type="common">Freshwater green alga</name>
    <dbReference type="NCBI Taxonomy" id="3076"/>
    <lineage>
        <taxon>Eukaryota</taxon>
        <taxon>Viridiplantae</taxon>
        <taxon>Chlorophyta</taxon>
        <taxon>core chlorophytes</taxon>
        <taxon>Trebouxiophyceae</taxon>
        <taxon>Chlorellales</taxon>
        <taxon>Chlorellaceae</taxon>
        <taxon>Chlorella clade</taxon>
        <taxon>Chlorella</taxon>
    </lineage>
</organism>
<feature type="chain" id="PRO_5015201980" evidence="3">
    <location>
        <begin position="24"/>
        <end position="431"/>
    </location>
</feature>
<dbReference type="OrthoDB" id="63199at2759"/>
<protein>
    <submittedName>
        <fullName evidence="5">Choloylglycine hydrolase</fullName>
    </submittedName>
</protein>
<dbReference type="InterPro" id="IPR029055">
    <property type="entry name" value="Ntn_hydrolases_N"/>
</dbReference>
<dbReference type="EMBL" id="LHPG02000008">
    <property type="protein sequence ID" value="PRW56422.1"/>
    <property type="molecule type" value="Genomic_DNA"/>
</dbReference>
<dbReference type="PANTHER" id="PTHR35527">
    <property type="entry name" value="CHOLOYLGLYCINE HYDROLASE"/>
    <property type="match status" value="1"/>
</dbReference>
<proteinExistence type="inferred from homology"/>
<dbReference type="Gene3D" id="3.60.60.10">
    <property type="entry name" value="Penicillin V Acylase, Chain A"/>
    <property type="match status" value="1"/>
</dbReference>
<gene>
    <name evidence="5" type="ORF">C2E21_4459</name>
</gene>
<accession>A0A2P6TQS3</accession>
<evidence type="ECO:0000256" key="3">
    <source>
        <dbReference type="SAM" id="SignalP"/>
    </source>
</evidence>
<evidence type="ECO:0000313" key="6">
    <source>
        <dbReference type="Proteomes" id="UP000239899"/>
    </source>
</evidence>
<reference evidence="5 6" key="1">
    <citation type="journal article" date="2018" name="Plant J.">
        <title>Genome sequences of Chlorella sorokiniana UTEX 1602 and Micractinium conductrix SAG 241.80: implications to maltose excretion by a green alga.</title>
        <authorList>
            <person name="Arriola M.B."/>
            <person name="Velmurugan N."/>
            <person name="Zhang Y."/>
            <person name="Plunkett M.H."/>
            <person name="Hondzo H."/>
            <person name="Barney B.M."/>
        </authorList>
    </citation>
    <scope>NUCLEOTIDE SEQUENCE [LARGE SCALE GENOMIC DNA]</scope>
    <source>
        <strain evidence="6">UTEX 1602</strain>
    </source>
</reference>
<dbReference type="Proteomes" id="UP000239899">
    <property type="component" value="Unassembled WGS sequence"/>
</dbReference>
<evidence type="ECO:0000256" key="2">
    <source>
        <dbReference type="ARBA" id="ARBA00022801"/>
    </source>
</evidence>
<dbReference type="PANTHER" id="PTHR35527:SF2">
    <property type="entry name" value="HYDROLASE"/>
    <property type="match status" value="1"/>
</dbReference>
<dbReference type="InterPro" id="IPR052193">
    <property type="entry name" value="Peptidase_C59"/>
</dbReference>
<sequence>MPQLSWLLAAVLLAGATLRPAAACTSFVVDCSDGAVVSARTMDFPGDIIGPSVVYYVPAGTNLTGIPLTQGGAPQELGPTEFLFVAAGFPLPGRLPMAWDGMNSEGLGLGVLWQTNVSFHAPYDPNGPSMALPLTDGTNYLLGNFASVAEVKEWMQSGVQLTTNLKGDLIVDQLVLYILGTDPDVPKPDPDGTQYMSVHVHITDKTGAGLLIEGTPNGSYALYDTQVLSNEPAWPLMTEWRDQWMAYNFSQAPGISWFPYPATGVPAVVPFNSAYDERPTGYFGSMSRYLRTWLAVQNCSAYPWPSDGVWSPGAANASVEPPPAEFKALKRAENWLGAVVVPRSQLVSNGGEFYEIYATQLSILRSYTDGVYYYKTPADNQWSSIDLGQLAQRAQQASGGAPQVLRFPLGKESSPFSIDRTLEGEPYKGVA</sequence>
<dbReference type="GO" id="GO:0016787">
    <property type="term" value="F:hydrolase activity"/>
    <property type="evidence" value="ECO:0007669"/>
    <property type="project" value="UniProtKB-KW"/>
</dbReference>
<evidence type="ECO:0000256" key="1">
    <source>
        <dbReference type="ARBA" id="ARBA00006625"/>
    </source>
</evidence>